<dbReference type="Proteomes" id="UP000228614">
    <property type="component" value="Unassembled WGS sequence"/>
</dbReference>
<dbReference type="InterPro" id="IPR034137">
    <property type="entry name" value="TOPRIM_RecR"/>
</dbReference>
<keyword evidence="4 7" id="KW-0862">Zinc</keyword>
<evidence type="ECO:0000313" key="9">
    <source>
        <dbReference type="EMBL" id="PIR94822.1"/>
    </source>
</evidence>
<dbReference type="Gene3D" id="3.40.1360.10">
    <property type="match status" value="1"/>
</dbReference>
<dbReference type="Pfam" id="PF02132">
    <property type="entry name" value="RecR_ZnF"/>
    <property type="match status" value="1"/>
</dbReference>
<gene>
    <name evidence="7" type="primary">recR</name>
    <name evidence="9" type="ORF">COT95_02080</name>
</gene>
<dbReference type="InterPro" id="IPR000093">
    <property type="entry name" value="DNA_Rcmb_RecR"/>
</dbReference>
<dbReference type="PANTHER" id="PTHR30446:SF0">
    <property type="entry name" value="RECOMBINATION PROTEIN RECR"/>
    <property type="match status" value="1"/>
</dbReference>
<dbReference type="Pfam" id="PF13662">
    <property type="entry name" value="Toprim_4"/>
    <property type="match status" value="1"/>
</dbReference>
<keyword evidence="6 7" id="KW-0234">DNA repair</keyword>
<evidence type="ECO:0000256" key="5">
    <source>
        <dbReference type="ARBA" id="ARBA00023172"/>
    </source>
</evidence>
<dbReference type="InterPro" id="IPR015967">
    <property type="entry name" value="Rcmb_RecR_Znf"/>
</dbReference>
<evidence type="ECO:0000313" key="10">
    <source>
        <dbReference type="Proteomes" id="UP000228614"/>
    </source>
</evidence>
<dbReference type="CDD" id="cd01025">
    <property type="entry name" value="TOPRIM_recR"/>
    <property type="match status" value="1"/>
</dbReference>
<dbReference type="InterPro" id="IPR023627">
    <property type="entry name" value="Rcmb_RecR"/>
</dbReference>
<keyword evidence="2 7" id="KW-0227">DNA damage</keyword>
<dbReference type="PROSITE" id="PS50880">
    <property type="entry name" value="TOPRIM"/>
    <property type="match status" value="1"/>
</dbReference>
<dbReference type="Pfam" id="PF21176">
    <property type="entry name" value="RecR_HhH"/>
    <property type="match status" value="1"/>
</dbReference>
<protein>
    <recommendedName>
        <fullName evidence="7">Recombination protein RecR</fullName>
    </recommendedName>
</protein>
<dbReference type="GO" id="GO:0003677">
    <property type="term" value="F:DNA binding"/>
    <property type="evidence" value="ECO:0007669"/>
    <property type="project" value="UniProtKB-UniRule"/>
</dbReference>
<keyword evidence="5 7" id="KW-0233">DNA recombination</keyword>
<comment type="similarity">
    <text evidence="7">Belongs to the RecR family.</text>
</comment>
<dbReference type="GO" id="GO:0006281">
    <property type="term" value="P:DNA repair"/>
    <property type="evidence" value="ECO:0007669"/>
    <property type="project" value="UniProtKB-UniRule"/>
</dbReference>
<dbReference type="SUPFAM" id="SSF111304">
    <property type="entry name" value="Recombination protein RecR"/>
    <property type="match status" value="1"/>
</dbReference>
<evidence type="ECO:0000256" key="1">
    <source>
        <dbReference type="ARBA" id="ARBA00022723"/>
    </source>
</evidence>
<dbReference type="AlphaFoldDB" id="A0A2H0V6Y9"/>
<dbReference type="GO" id="GO:0008270">
    <property type="term" value="F:zinc ion binding"/>
    <property type="evidence" value="ECO:0007669"/>
    <property type="project" value="UniProtKB-KW"/>
</dbReference>
<dbReference type="InterPro" id="IPR006171">
    <property type="entry name" value="TOPRIM_dom"/>
</dbReference>
<comment type="caution">
    <text evidence="9">The sequence shown here is derived from an EMBL/GenBank/DDBJ whole genome shotgun (WGS) entry which is preliminary data.</text>
</comment>
<dbReference type="Gene3D" id="1.10.8.420">
    <property type="entry name" value="RecR Domain 1"/>
    <property type="match status" value="1"/>
</dbReference>
<dbReference type="HAMAP" id="MF_00017">
    <property type="entry name" value="RecR"/>
    <property type="match status" value="1"/>
</dbReference>
<name>A0A2H0V6Y9_9BACT</name>
<dbReference type="GO" id="GO:0006310">
    <property type="term" value="P:DNA recombination"/>
    <property type="evidence" value="ECO:0007669"/>
    <property type="project" value="UniProtKB-UniRule"/>
</dbReference>
<organism evidence="9 10">
    <name type="scientific">Candidatus Falkowbacteria bacterium CG10_big_fil_rev_8_21_14_0_10_37_6</name>
    <dbReference type="NCBI Taxonomy" id="1974563"/>
    <lineage>
        <taxon>Bacteria</taxon>
        <taxon>Candidatus Falkowiibacteriota</taxon>
    </lineage>
</organism>
<dbReference type="PANTHER" id="PTHR30446">
    <property type="entry name" value="RECOMBINATION PROTEIN RECR"/>
    <property type="match status" value="1"/>
</dbReference>
<dbReference type="NCBIfam" id="TIGR00615">
    <property type="entry name" value="recR"/>
    <property type="match status" value="1"/>
</dbReference>
<keyword evidence="3 7" id="KW-0863">Zinc-finger</keyword>
<feature type="domain" description="Toprim" evidence="8">
    <location>
        <begin position="82"/>
        <end position="177"/>
    </location>
</feature>
<evidence type="ECO:0000256" key="6">
    <source>
        <dbReference type="ARBA" id="ARBA00023204"/>
    </source>
</evidence>
<evidence type="ECO:0000259" key="8">
    <source>
        <dbReference type="PROSITE" id="PS50880"/>
    </source>
</evidence>
<dbReference type="Pfam" id="PF21175">
    <property type="entry name" value="RecR_C"/>
    <property type="match status" value="1"/>
</dbReference>
<accession>A0A2H0V6Y9</accession>
<proteinExistence type="inferred from homology"/>
<evidence type="ECO:0000256" key="7">
    <source>
        <dbReference type="HAMAP-Rule" id="MF_00017"/>
    </source>
</evidence>
<dbReference type="EMBL" id="PFAN01000103">
    <property type="protein sequence ID" value="PIR94822.1"/>
    <property type="molecule type" value="Genomic_DNA"/>
</dbReference>
<keyword evidence="1 7" id="KW-0479">Metal-binding</keyword>
<sequence length="198" mass="22481">MMTDLPKPIKDLAEEFAKLPSIGRKSAERFVFYLLQKQQKELDDFSEKIKNLKTNITRCAVCGCIAEQNPCLICADGNREQSTICVVVETRNIILIEKTKTYNGKYHVLGGLIDTAKKIMPENLNINSLINRLQKNNVKEIIFALNPNFEGERTILYLQKITAHLNIKTTRLARGLPSGAEIEYADESTLAEAIRHRF</sequence>
<reference evidence="10" key="1">
    <citation type="submission" date="2017-09" db="EMBL/GenBank/DDBJ databases">
        <title>Depth-based differentiation of microbial function through sediment-hosted aquifers and enrichment of novel symbionts in the deep terrestrial subsurface.</title>
        <authorList>
            <person name="Probst A.J."/>
            <person name="Ladd B."/>
            <person name="Jarett J.K."/>
            <person name="Geller-Mcgrath D.E."/>
            <person name="Sieber C.M.K."/>
            <person name="Emerson J.B."/>
            <person name="Anantharaman K."/>
            <person name="Thomas B.C."/>
            <person name="Malmstrom R."/>
            <person name="Stieglmeier M."/>
            <person name="Klingl A."/>
            <person name="Woyke T."/>
            <person name="Ryan C.M."/>
            <person name="Banfield J.F."/>
        </authorList>
    </citation>
    <scope>NUCLEOTIDE SEQUENCE [LARGE SCALE GENOMIC DNA]</scope>
</reference>
<evidence type="ECO:0000256" key="2">
    <source>
        <dbReference type="ARBA" id="ARBA00022763"/>
    </source>
</evidence>
<comment type="function">
    <text evidence="7">May play a role in DNA repair. It seems to be involved in an RecBC-independent recombinational process of DNA repair. It may act with RecF and RecO.</text>
</comment>
<evidence type="ECO:0000256" key="4">
    <source>
        <dbReference type="ARBA" id="ARBA00022833"/>
    </source>
</evidence>
<evidence type="ECO:0000256" key="3">
    <source>
        <dbReference type="ARBA" id="ARBA00022771"/>
    </source>
</evidence>
<feature type="zinc finger region" description="C4-type" evidence="7">
    <location>
        <begin position="59"/>
        <end position="74"/>
    </location>
</feature>